<comment type="caution">
    <text evidence="1">The sequence shown here is derived from an EMBL/GenBank/DDBJ whole genome shotgun (WGS) entry which is preliminary data.</text>
</comment>
<keyword evidence="1" id="KW-0378">Hydrolase</keyword>
<dbReference type="Proteomes" id="UP000249229">
    <property type="component" value="Unassembled WGS sequence"/>
</dbReference>
<reference evidence="1 2" key="1">
    <citation type="submission" date="2017-08" db="EMBL/GenBank/DDBJ databases">
        <title>Infants hospitalized years apart are colonized by the same room-sourced microbial strains.</title>
        <authorList>
            <person name="Brooks B."/>
            <person name="Olm M.R."/>
            <person name="Firek B.A."/>
            <person name="Baker R."/>
            <person name="Thomas B.C."/>
            <person name="Morowitz M.J."/>
            <person name="Banfield J.F."/>
        </authorList>
    </citation>
    <scope>NUCLEOTIDE SEQUENCE [LARGE SCALE GENOMIC DNA]</scope>
    <source>
        <strain evidence="1">S2_005_001_R1_22</strain>
    </source>
</reference>
<keyword evidence="1" id="KW-0255">Endonuclease</keyword>
<evidence type="ECO:0000313" key="1">
    <source>
        <dbReference type="EMBL" id="PZQ58884.1"/>
    </source>
</evidence>
<name>A0A2W5P117_9SPHN</name>
<dbReference type="EMBL" id="QFQI01000012">
    <property type="protein sequence ID" value="PZQ58884.1"/>
    <property type="molecule type" value="Genomic_DNA"/>
</dbReference>
<dbReference type="Pfam" id="PF10117">
    <property type="entry name" value="McrBC"/>
    <property type="match status" value="1"/>
</dbReference>
<accession>A0A2W5P117</accession>
<proteinExistence type="predicted"/>
<protein>
    <submittedName>
        <fullName evidence="1">Restriction endonuclease</fullName>
    </submittedName>
</protein>
<gene>
    <name evidence="1" type="ORF">DI544_12805</name>
</gene>
<dbReference type="InterPro" id="IPR019292">
    <property type="entry name" value="McrC"/>
</dbReference>
<dbReference type="GO" id="GO:0004519">
    <property type="term" value="F:endonuclease activity"/>
    <property type="evidence" value="ECO:0007669"/>
    <property type="project" value="UniProtKB-KW"/>
</dbReference>
<organism evidence="1 2">
    <name type="scientific">Sphingomonas taxi</name>
    <dbReference type="NCBI Taxonomy" id="1549858"/>
    <lineage>
        <taxon>Bacteria</taxon>
        <taxon>Pseudomonadati</taxon>
        <taxon>Pseudomonadota</taxon>
        <taxon>Alphaproteobacteria</taxon>
        <taxon>Sphingomonadales</taxon>
        <taxon>Sphingomonadaceae</taxon>
        <taxon>Sphingomonas</taxon>
    </lineage>
</organism>
<dbReference type="PANTHER" id="PTHR38733">
    <property type="entry name" value="PROTEIN MCRC"/>
    <property type="match status" value="1"/>
</dbReference>
<sequence length="438" mass="48880">MIRRTILEWETIRYGEAADEIPMAAADRIAAVAAASPLADRGGGGVLEHGRKGLRARGVVGVIATQGCALEILPKIDVAGGSDAETTGNIRQRVVHMLAVALDLKIDAGQVTALDWQRETLLEILIRLFSEKLFDAVRQGMPRRYVEHADDLPTLRGRLNVTRQFTALAVEPSRLACRFDALTPDIALNRIMRAAVARLSRIARTTDNQRRLRELAFAYADIADVPISALLWDEITLDRTNARWRELLNLARLLLGERFQTTSAGGSDGFSLLFEMNTLFEEYVARMLKRALADTDLRVVSQGGRLYCLEADDRRQVFQTRPDILVKRDDVVLQVIDTKWKRIAARIDDPKRGVSQADVYQMMAYGRLYRCDRLTMLYPHHREAGCDEGLIGNYAVNSSSGRLDLFSVDLALSDRIKSRLAAICSLREAETDIVASEG</sequence>
<dbReference type="AlphaFoldDB" id="A0A2W5P117"/>
<dbReference type="PANTHER" id="PTHR38733:SF1">
    <property type="entry name" value="TYPE IV METHYL-DIRECTED RESTRICTION ENZYME ECOKMCRBC"/>
    <property type="match status" value="1"/>
</dbReference>
<evidence type="ECO:0000313" key="2">
    <source>
        <dbReference type="Proteomes" id="UP000249229"/>
    </source>
</evidence>
<keyword evidence="1" id="KW-0540">Nuclease</keyword>